<dbReference type="Proteomes" id="UP000294257">
    <property type="component" value="Unassembled WGS sequence"/>
</dbReference>
<dbReference type="AlphaFoldDB" id="A0A4Q7L4P5"/>
<name>A0A4Q7L4P5_9PSEU</name>
<protein>
    <recommendedName>
        <fullName evidence="3">Excreted virulence factor EspC (Type VII ESX diderm)</fullName>
    </recommendedName>
</protein>
<dbReference type="EMBL" id="SGWQ01000001">
    <property type="protein sequence ID" value="RZS44247.1"/>
    <property type="molecule type" value="Genomic_DNA"/>
</dbReference>
<comment type="caution">
    <text evidence="1">The sequence shown here is derived from an EMBL/GenBank/DDBJ whole genome shotgun (WGS) entry which is preliminary data.</text>
</comment>
<organism evidence="1 2">
    <name type="scientific">Herbihabitans rhizosphaerae</name>
    <dbReference type="NCBI Taxonomy" id="1872711"/>
    <lineage>
        <taxon>Bacteria</taxon>
        <taxon>Bacillati</taxon>
        <taxon>Actinomycetota</taxon>
        <taxon>Actinomycetes</taxon>
        <taxon>Pseudonocardiales</taxon>
        <taxon>Pseudonocardiaceae</taxon>
        <taxon>Herbihabitans</taxon>
    </lineage>
</organism>
<gene>
    <name evidence="1" type="ORF">EV193_101122</name>
</gene>
<accession>A0A4Q7L4P5</accession>
<evidence type="ECO:0008006" key="3">
    <source>
        <dbReference type="Google" id="ProtNLM"/>
    </source>
</evidence>
<evidence type="ECO:0000313" key="1">
    <source>
        <dbReference type="EMBL" id="RZS44247.1"/>
    </source>
</evidence>
<reference evidence="1 2" key="1">
    <citation type="submission" date="2019-02" db="EMBL/GenBank/DDBJ databases">
        <title>Genomic Encyclopedia of Type Strains, Phase IV (KMG-IV): sequencing the most valuable type-strain genomes for metagenomic binning, comparative biology and taxonomic classification.</title>
        <authorList>
            <person name="Goeker M."/>
        </authorList>
    </citation>
    <scope>NUCLEOTIDE SEQUENCE [LARGE SCALE GENOMIC DNA]</scope>
    <source>
        <strain evidence="1 2">DSM 101727</strain>
    </source>
</reference>
<keyword evidence="2" id="KW-1185">Reference proteome</keyword>
<evidence type="ECO:0000313" key="2">
    <source>
        <dbReference type="Proteomes" id="UP000294257"/>
    </source>
</evidence>
<sequence>MADGTNGYWLDTDALGEQARSLKGIKDETGRLVGSAGRLAERRALLGTAPPAMHLALRLREAAGRAGLTGHVTAADEELGSFQQALSQTLRTYVGNDSSAATKFGGLNRGGSGDAR</sequence>
<dbReference type="OrthoDB" id="3688895at2"/>
<dbReference type="RefSeq" id="WP_130341954.1">
    <property type="nucleotide sequence ID" value="NZ_SGWQ01000001.1"/>
</dbReference>
<proteinExistence type="predicted"/>